<reference evidence="1" key="1">
    <citation type="journal article" date="2023" name="Mol. Biol. Evol.">
        <title>Third-Generation Sequencing Reveals the Adaptive Role of the Epigenome in Three Deep-Sea Polychaetes.</title>
        <authorList>
            <person name="Perez M."/>
            <person name="Aroh O."/>
            <person name="Sun Y."/>
            <person name="Lan Y."/>
            <person name="Juniper S.K."/>
            <person name="Young C.R."/>
            <person name="Angers B."/>
            <person name="Qian P.Y."/>
        </authorList>
    </citation>
    <scope>NUCLEOTIDE SEQUENCE</scope>
    <source>
        <strain evidence="1">R07B-5</strain>
    </source>
</reference>
<accession>A0AAD9KR57</accession>
<organism evidence="1 2">
    <name type="scientific">Ridgeia piscesae</name>
    <name type="common">Tubeworm</name>
    <dbReference type="NCBI Taxonomy" id="27915"/>
    <lineage>
        <taxon>Eukaryota</taxon>
        <taxon>Metazoa</taxon>
        <taxon>Spiralia</taxon>
        <taxon>Lophotrochozoa</taxon>
        <taxon>Annelida</taxon>
        <taxon>Polychaeta</taxon>
        <taxon>Sedentaria</taxon>
        <taxon>Canalipalpata</taxon>
        <taxon>Sabellida</taxon>
        <taxon>Siboglinidae</taxon>
        <taxon>Ridgeia</taxon>
    </lineage>
</organism>
<keyword evidence="2" id="KW-1185">Reference proteome</keyword>
<comment type="caution">
    <text evidence="1">The sequence shown here is derived from an EMBL/GenBank/DDBJ whole genome shotgun (WGS) entry which is preliminary data.</text>
</comment>
<sequence length="106" mass="11948">MSVVRYVVSPASSLWPCRHVRVHEGKVQMLCTAFSFIITSSLMLGTDGVESGFFQRRHSTWARRRRMVIVRPAFIVESYVPGRSENCRAGVTSALFMLLLPPSDCI</sequence>
<dbReference type="AlphaFoldDB" id="A0AAD9KR57"/>
<protein>
    <submittedName>
        <fullName evidence="1">Uncharacterized protein</fullName>
    </submittedName>
</protein>
<dbReference type="EMBL" id="JAODUO010000702">
    <property type="protein sequence ID" value="KAK2175859.1"/>
    <property type="molecule type" value="Genomic_DNA"/>
</dbReference>
<proteinExistence type="predicted"/>
<evidence type="ECO:0000313" key="2">
    <source>
        <dbReference type="Proteomes" id="UP001209878"/>
    </source>
</evidence>
<name>A0AAD9KR57_RIDPI</name>
<evidence type="ECO:0000313" key="1">
    <source>
        <dbReference type="EMBL" id="KAK2175859.1"/>
    </source>
</evidence>
<dbReference type="Proteomes" id="UP001209878">
    <property type="component" value="Unassembled WGS sequence"/>
</dbReference>
<gene>
    <name evidence="1" type="ORF">NP493_702g03016</name>
</gene>